<feature type="compositionally biased region" description="Polar residues" evidence="9">
    <location>
        <begin position="664"/>
        <end position="694"/>
    </location>
</feature>
<sequence>MEPDPAAATPPPAPSPAPAASPPPPPQLQDDAVECMADLSSPDRCTAAAGGDLDPAPPLPPAPLQPTADAVECAGPSSRDRCAAAAGGDLDSVPALPPAPLQPSVEDAAPSGDAEQEAVPGVGEAPRSFIEGLGDQGADALILSPKLKEIATPERPAALRLLGEKYNILMERYKQQVAKCAEECAPRYDGLEKMYKQQVAKCADQCTPKYDGLKKKYMDECAERRRLYNELIELRGNIRVFCRCRPLSSDEVTRGCLSIVEIDPSKETELQFAPNERERKSFKFDYVFGPQKDQEVVFSETVPVVRSVMDGFNVCIFAYGQTGAGKTFTMEGVPDNRGVNYRALEELFRMSEERSESIAYSFSVSILEVYNEKIRDLLDESDEQSKRLDIKQSADGTQEIPGLVDAPVYNIDGVWEKLKFGARNRSVGSTNANELSSRSHSLVRVTVTSLHLLTGQRSKSHMWLVDLAGSERVAKTGVEGDRLKESQFINKSLSALGDVISALASKNSHIPFRNSKLTHLLQSSLGGDCKTLMFVQISPSSTEAAETLCSLNFASRVRAVEYGPARKQVDPIDNLKLKQMTEKLRHEEKENAQLKQSLQLMQLKYASRENVFKTLNEKVRDAEQACKNYLQRIRELEIELGNEKKAARDSARSSRPPLVPMRQRQPQGRSNNYAPPSGPSRSRFSKPPTVSNKENIPVTVNRACPGADTKVVGKARRVSISMTPVIRQIPIQPKKRFSIATLPSVSEHLPAFNGQRAASRPSLVNLPKQPLAGFGLIPGTPLATPDGAKFRRIEFGSSSKFTSPPMPSLWNKMATPQQQLGMAPAGGPGNAARMCFSIHKRVGLSPVRAKPCVPSGVGIFNPSQHEKVVGRPGKALRVPNTKRRQSVI</sequence>
<dbReference type="InterPro" id="IPR027640">
    <property type="entry name" value="Kinesin-like_fam"/>
</dbReference>
<dbReference type="PANTHER" id="PTHR47972">
    <property type="entry name" value="KINESIN-LIKE PROTEIN KLP-3"/>
    <property type="match status" value="1"/>
</dbReference>
<reference evidence="11 12" key="1">
    <citation type="submission" date="2024-02" db="EMBL/GenBank/DDBJ databases">
        <title>High-quality chromosome-scale genome assembly of Pensacola bahiagrass (Paspalum notatum Flugge var. saurae).</title>
        <authorList>
            <person name="Vega J.M."/>
            <person name="Podio M."/>
            <person name="Orjuela J."/>
            <person name="Siena L.A."/>
            <person name="Pessino S.C."/>
            <person name="Combes M.C."/>
            <person name="Mariac C."/>
            <person name="Albertini E."/>
            <person name="Pupilli F."/>
            <person name="Ortiz J.P.A."/>
            <person name="Leblanc O."/>
        </authorList>
    </citation>
    <scope>NUCLEOTIDE SEQUENCE [LARGE SCALE GENOMIC DNA]</scope>
    <source>
        <strain evidence="11">R1</strain>
        <tissue evidence="11">Leaf</tissue>
    </source>
</reference>
<keyword evidence="5" id="KW-0175">Coiled coil</keyword>
<evidence type="ECO:0000256" key="8">
    <source>
        <dbReference type="RuleBase" id="RU000394"/>
    </source>
</evidence>
<feature type="binding site" evidence="7">
    <location>
        <begin position="320"/>
        <end position="327"/>
    </location>
    <ligand>
        <name>ATP</name>
        <dbReference type="ChEBI" id="CHEBI:30616"/>
    </ligand>
</feature>
<dbReference type="Gene3D" id="3.40.850.10">
    <property type="entry name" value="Kinesin motor domain"/>
    <property type="match status" value="1"/>
</dbReference>
<evidence type="ECO:0000256" key="6">
    <source>
        <dbReference type="ARBA" id="ARBA00023175"/>
    </source>
</evidence>
<dbReference type="InterPro" id="IPR001752">
    <property type="entry name" value="Kinesin_motor_dom"/>
</dbReference>
<feature type="compositionally biased region" description="Pro residues" evidence="9">
    <location>
        <begin position="55"/>
        <end position="64"/>
    </location>
</feature>
<dbReference type="SUPFAM" id="SSF52540">
    <property type="entry name" value="P-loop containing nucleoside triphosphate hydrolases"/>
    <property type="match status" value="1"/>
</dbReference>
<accession>A0AAQ3UTP0</accession>
<feature type="region of interest" description="Disordered" evidence="9">
    <location>
        <begin position="1"/>
        <end position="120"/>
    </location>
</feature>
<evidence type="ECO:0000256" key="2">
    <source>
        <dbReference type="ARBA" id="ARBA00022701"/>
    </source>
</evidence>
<feature type="compositionally biased region" description="Basic and acidic residues" evidence="9">
    <location>
        <begin position="643"/>
        <end position="652"/>
    </location>
</feature>
<keyword evidence="6 7" id="KW-0505">Motor protein</keyword>
<dbReference type="CDD" id="cd01366">
    <property type="entry name" value="KISc_C_terminal"/>
    <property type="match status" value="1"/>
</dbReference>
<dbReference type="Proteomes" id="UP001341281">
    <property type="component" value="Chromosome 10"/>
</dbReference>
<dbReference type="GO" id="GO:0008017">
    <property type="term" value="F:microtubule binding"/>
    <property type="evidence" value="ECO:0007669"/>
    <property type="project" value="InterPro"/>
</dbReference>
<comment type="similarity">
    <text evidence="1">Belongs to the TRAFAC class myosin-kinesin ATPase superfamily. Kinesin family. KIN-14 subfamily.</text>
</comment>
<feature type="compositionally biased region" description="Pro residues" evidence="9">
    <location>
        <begin position="8"/>
        <end position="27"/>
    </location>
</feature>
<feature type="region of interest" description="Disordered" evidence="9">
    <location>
        <begin position="643"/>
        <end position="697"/>
    </location>
</feature>
<evidence type="ECO:0000256" key="5">
    <source>
        <dbReference type="ARBA" id="ARBA00023054"/>
    </source>
</evidence>
<evidence type="ECO:0000313" key="11">
    <source>
        <dbReference type="EMBL" id="WVZ98429.1"/>
    </source>
</evidence>
<name>A0AAQ3UTP0_PASNO</name>
<dbReference type="PROSITE" id="PS50067">
    <property type="entry name" value="KINESIN_MOTOR_2"/>
    <property type="match status" value="1"/>
</dbReference>
<dbReference type="AlphaFoldDB" id="A0AAQ3UTP0"/>
<evidence type="ECO:0000256" key="7">
    <source>
        <dbReference type="PROSITE-ProRule" id="PRU00283"/>
    </source>
</evidence>
<evidence type="ECO:0000256" key="4">
    <source>
        <dbReference type="ARBA" id="ARBA00022840"/>
    </source>
</evidence>
<gene>
    <name evidence="11" type="ORF">U9M48_043875</name>
</gene>
<evidence type="ECO:0000256" key="1">
    <source>
        <dbReference type="ARBA" id="ARBA00010899"/>
    </source>
</evidence>
<keyword evidence="3 7" id="KW-0547">Nucleotide-binding</keyword>
<keyword evidence="2 8" id="KW-0493">Microtubule</keyword>
<evidence type="ECO:0000259" key="10">
    <source>
        <dbReference type="PROSITE" id="PS50067"/>
    </source>
</evidence>
<dbReference type="SMART" id="SM00129">
    <property type="entry name" value="KISc"/>
    <property type="match status" value="1"/>
</dbReference>
<evidence type="ECO:0000313" key="12">
    <source>
        <dbReference type="Proteomes" id="UP001341281"/>
    </source>
</evidence>
<evidence type="ECO:0000256" key="9">
    <source>
        <dbReference type="SAM" id="MobiDB-lite"/>
    </source>
</evidence>
<dbReference type="GO" id="GO:0005524">
    <property type="term" value="F:ATP binding"/>
    <property type="evidence" value="ECO:0007669"/>
    <property type="project" value="UniProtKB-UniRule"/>
</dbReference>
<dbReference type="PRINTS" id="PR00380">
    <property type="entry name" value="KINESINHEAVY"/>
</dbReference>
<dbReference type="GO" id="GO:0003777">
    <property type="term" value="F:microtubule motor activity"/>
    <property type="evidence" value="ECO:0007669"/>
    <property type="project" value="InterPro"/>
</dbReference>
<keyword evidence="12" id="KW-1185">Reference proteome</keyword>
<dbReference type="InterPro" id="IPR036961">
    <property type="entry name" value="Kinesin_motor_dom_sf"/>
</dbReference>
<protein>
    <recommendedName>
        <fullName evidence="8">Kinesin-like protein</fullName>
    </recommendedName>
</protein>
<proteinExistence type="inferred from homology"/>
<dbReference type="GO" id="GO:0005874">
    <property type="term" value="C:microtubule"/>
    <property type="evidence" value="ECO:0007669"/>
    <property type="project" value="UniProtKB-KW"/>
</dbReference>
<keyword evidence="4 7" id="KW-0067">ATP-binding</keyword>
<dbReference type="Pfam" id="PF00225">
    <property type="entry name" value="Kinesin"/>
    <property type="match status" value="1"/>
</dbReference>
<dbReference type="GO" id="GO:0007018">
    <property type="term" value="P:microtubule-based movement"/>
    <property type="evidence" value="ECO:0007669"/>
    <property type="project" value="InterPro"/>
</dbReference>
<feature type="domain" description="Kinesin motor" evidence="10">
    <location>
        <begin position="237"/>
        <end position="560"/>
    </location>
</feature>
<dbReference type="InterPro" id="IPR027417">
    <property type="entry name" value="P-loop_NTPase"/>
</dbReference>
<dbReference type="PANTHER" id="PTHR47972:SF2">
    <property type="entry name" value="KINESIN-LIKE PROTEIN KIN-14S"/>
    <property type="match status" value="1"/>
</dbReference>
<evidence type="ECO:0000256" key="3">
    <source>
        <dbReference type="ARBA" id="ARBA00022741"/>
    </source>
</evidence>
<dbReference type="InterPro" id="IPR019821">
    <property type="entry name" value="Kinesin_motor_CS"/>
</dbReference>
<dbReference type="EMBL" id="CP144754">
    <property type="protein sequence ID" value="WVZ98429.1"/>
    <property type="molecule type" value="Genomic_DNA"/>
</dbReference>
<dbReference type="FunFam" id="3.40.850.10:FF:000061">
    <property type="entry name" value="Kinesin-like protein"/>
    <property type="match status" value="1"/>
</dbReference>
<dbReference type="PROSITE" id="PS00411">
    <property type="entry name" value="KINESIN_MOTOR_1"/>
    <property type="match status" value="1"/>
</dbReference>
<organism evidence="11 12">
    <name type="scientific">Paspalum notatum var. saurae</name>
    <dbReference type="NCBI Taxonomy" id="547442"/>
    <lineage>
        <taxon>Eukaryota</taxon>
        <taxon>Viridiplantae</taxon>
        <taxon>Streptophyta</taxon>
        <taxon>Embryophyta</taxon>
        <taxon>Tracheophyta</taxon>
        <taxon>Spermatophyta</taxon>
        <taxon>Magnoliopsida</taxon>
        <taxon>Liliopsida</taxon>
        <taxon>Poales</taxon>
        <taxon>Poaceae</taxon>
        <taxon>PACMAD clade</taxon>
        <taxon>Panicoideae</taxon>
        <taxon>Andropogonodae</taxon>
        <taxon>Paspaleae</taxon>
        <taxon>Paspalinae</taxon>
        <taxon>Paspalum</taxon>
    </lineage>
</organism>